<accession>A0A0P7ATY2</accession>
<dbReference type="EMBL" id="LKCW01000193">
    <property type="protein sequence ID" value="KPM36714.1"/>
    <property type="molecule type" value="Genomic_DNA"/>
</dbReference>
<evidence type="ECO:0000313" key="4">
    <source>
        <dbReference type="Proteomes" id="UP000050424"/>
    </source>
</evidence>
<reference evidence="3 4" key="1">
    <citation type="submission" date="2015-09" db="EMBL/GenBank/DDBJ databases">
        <title>Draft genome of a European isolate of the apple canker pathogen Neonectria ditissima.</title>
        <authorList>
            <person name="Gomez-Cortecero A."/>
            <person name="Harrison R.J."/>
            <person name="Armitage A.D."/>
        </authorList>
    </citation>
    <scope>NUCLEOTIDE SEQUENCE [LARGE SCALE GENOMIC DNA]</scope>
    <source>
        <strain evidence="3 4">R09/05</strain>
    </source>
</reference>
<evidence type="ECO:0000259" key="2">
    <source>
        <dbReference type="Pfam" id="PF17111"/>
    </source>
</evidence>
<dbReference type="AlphaFoldDB" id="A0A0P7ATY2"/>
<gene>
    <name evidence="3" type="ORF">AK830_g9861</name>
</gene>
<dbReference type="Pfam" id="PF17111">
    <property type="entry name" value="PigL_N"/>
    <property type="match status" value="1"/>
</dbReference>
<comment type="caution">
    <text evidence="3">The sequence shown here is derived from an EMBL/GenBank/DDBJ whole genome shotgun (WGS) entry which is preliminary data.</text>
</comment>
<protein>
    <recommendedName>
        <fullName evidence="2">Azaphilone pigments biosynthesis cluster protein L N-terminal domain-containing protein</fullName>
    </recommendedName>
</protein>
<evidence type="ECO:0000313" key="3">
    <source>
        <dbReference type="EMBL" id="KPM36714.1"/>
    </source>
</evidence>
<keyword evidence="1" id="KW-0175">Coiled coil</keyword>
<organism evidence="3 4">
    <name type="scientific">Neonectria ditissima</name>
    <dbReference type="NCBI Taxonomy" id="78410"/>
    <lineage>
        <taxon>Eukaryota</taxon>
        <taxon>Fungi</taxon>
        <taxon>Dikarya</taxon>
        <taxon>Ascomycota</taxon>
        <taxon>Pezizomycotina</taxon>
        <taxon>Sordariomycetes</taxon>
        <taxon>Hypocreomycetidae</taxon>
        <taxon>Hypocreales</taxon>
        <taxon>Nectriaceae</taxon>
        <taxon>Neonectria</taxon>
    </lineage>
</organism>
<dbReference type="InterPro" id="IPR031348">
    <property type="entry name" value="PigL_N"/>
</dbReference>
<name>A0A0P7ATY2_9HYPO</name>
<dbReference type="Proteomes" id="UP000050424">
    <property type="component" value="Unassembled WGS sequence"/>
</dbReference>
<keyword evidence="4" id="KW-1185">Reference proteome</keyword>
<feature type="domain" description="Azaphilone pigments biosynthesis cluster protein L N-terminal" evidence="2">
    <location>
        <begin position="1"/>
        <end position="168"/>
    </location>
</feature>
<sequence length="295" mass="32180">MEPFSASASVVGIASGAANGVGLLYATIGRIQDAPKSIRSIRVDLEALGLVLGQLNTALKSDASDIVLDNTLIPVLQNCNRACTEFNTAVNHWTRHSTQDQMSRGDRWNIGIFHQRKIDALTAELRACKQSLSTAYAAANYLNSSRIQIAHEAMGPMLTQLEDSLKKSMLGVLTQQTAMNGVVQKLLTGDGESQEAAGLIQQLRQQKAENEALNQKSEELLQKALEERSKQKIYNVKATDYSFNLVGLINAPPRPEAIIQQDISDITSDKYSFTATGIVNDVDFANLVTAMRKSK</sequence>
<evidence type="ECO:0000256" key="1">
    <source>
        <dbReference type="SAM" id="Coils"/>
    </source>
</evidence>
<proteinExistence type="predicted"/>
<feature type="coiled-coil region" evidence="1">
    <location>
        <begin position="196"/>
        <end position="230"/>
    </location>
</feature>
<dbReference type="OrthoDB" id="432483at2759"/>